<feature type="domain" description="CoA carboxyltransferase N-terminal" evidence="8">
    <location>
        <begin position="179"/>
        <end position="446"/>
    </location>
</feature>
<accession>A0A898NSV5</accession>
<dbReference type="InterPro" id="IPR000438">
    <property type="entry name" value="Acetyl_CoA_COase_Trfase_b_su"/>
</dbReference>
<dbReference type="UniPathway" id="UPA00655">
    <property type="reaction ID" value="UER00711"/>
</dbReference>
<keyword evidence="7" id="KW-0443">Lipid metabolism</keyword>
<geneLocation type="chloroplast" evidence="9"/>
<comment type="subunit">
    <text evidence="1">Acetyl-CoA carboxylase is a heterohexamer composed of biotin carboxyl carrier protein, biotin carboxylase and 2 subunits each of ACCase subunit alpha and ACCase plastid-coded subunit beta (accD).</text>
</comment>
<evidence type="ECO:0000256" key="6">
    <source>
        <dbReference type="ARBA" id="ARBA00022840"/>
    </source>
</evidence>
<feature type="binding site" evidence="7">
    <location>
        <position position="202"/>
    </location>
    <ligand>
        <name>Zn(2+)</name>
        <dbReference type="ChEBI" id="CHEBI:29105"/>
    </ligand>
</feature>
<gene>
    <name evidence="7 9" type="primary">accD</name>
</gene>
<comment type="cofactor">
    <cofactor evidence="7">
        <name>Zn(2+)</name>
        <dbReference type="ChEBI" id="CHEBI:29105"/>
    </cofactor>
    <text evidence="7">Binds 1 zinc ion per subunit.</text>
</comment>
<comment type="catalytic activity">
    <reaction evidence="7">
        <text>N(6)-carboxybiotinyl-L-lysyl-[protein] + acetyl-CoA = N(6)-biotinyl-L-lysyl-[protein] + malonyl-CoA</text>
        <dbReference type="Rhea" id="RHEA:54728"/>
        <dbReference type="Rhea" id="RHEA-COMP:10505"/>
        <dbReference type="Rhea" id="RHEA-COMP:10506"/>
        <dbReference type="ChEBI" id="CHEBI:57288"/>
        <dbReference type="ChEBI" id="CHEBI:57384"/>
        <dbReference type="ChEBI" id="CHEBI:83144"/>
        <dbReference type="ChEBI" id="CHEBI:83145"/>
        <dbReference type="EC" id="2.1.3.15"/>
    </reaction>
</comment>
<keyword evidence="3 7" id="KW-0547">Nucleotide-binding</keyword>
<keyword evidence="2 7" id="KW-0808">Transferase</keyword>
<evidence type="ECO:0000256" key="1">
    <source>
        <dbReference type="ARBA" id="ARBA00011842"/>
    </source>
</evidence>
<evidence type="ECO:0000256" key="5">
    <source>
        <dbReference type="ARBA" id="ARBA00022833"/>
    </source>
</evidence>
<keyword evidence="9" id="KW-0150">Chloroplast</keyword>
<feature type="binding site" evidence="7">
    <location>
        <position position="183"/>
    </location>
    <ligand>
        <name>Zn(2+)</name>
        <dbReference type="ChEBI" id="CHEBI:29105"/>
    </ligand>
</feature>
<reference evidence="9" key="1">
    <citation type="submission" date="2020-11" db="EMBL/GenBank/DDBJ databases">
        <title>Decoding first complete chloroplast genome of Toothbrush tree (Salvadora persica L.).</title>
        <authorList>
            <person name="Asaf S."/>
            <person name="Khan A.L."/>
            <person name="Al-Harrasi A."/>
        </authorList>
    </citation>
    <scope>NUCLEOTIDE SEQUENCE</scope>
</reference>
<keyword evidence="7" id="KW-0479">Metal-binding</keyword>
<keyword evidence="9" id="KW-0934">Plastid</keyword>
<keyword evidence="7" id="KW-0276">Fatty acid metabolism</keyword>
<dbReference type="GO" id="GO:0005524">
    <property type="term" value="F:ATP binding"/>
    <property type="evidence" value="ECO:0007669"/>
    <property type="project" value="UniProtKB-KW"/>
</dbReference>
<dbReference type="GO" id="GO:0009317">
    <property type="term" value="C:acetyl-CoA carboxylase complex"/>
    <property type="evidence" value="ECO:0007669"/>
    <property type="project" value="InterPro"/>
</dbReference>
<dbReference type="GO" id="GO:0006633">
    <property type="term" value="P:fatty acid biosynthetic process"/>
    <property type="evidence" value="ECO:0007669"/>
    <property type="project" value="UniProtKB-KW"/>
</dbReference>
<feature type="binding site" evidence="7">
    <location>
        <position position="186"/>
    </location>
    <ligand>
        <name>Zn(2+)</name>
        <dbReference type="ChEBI" id="CHEBI:29105"/>
    </ligand>
</feature>
<dbReference type="InterPro" id="IPR034733">
    <property type="entry name" value="AcCoA_carboxyl_beta"/>
</dbReference>
<dbReference type="SUPFAM" id="SSF52096">
    <property type="entry name" value="ClpP/crotonase"/>
    <property type="match status" value="1"/>
</dbReference>
<dbReference type="GO" id="GO:0003989">
    <property type="term" value="F:acetyl-CoA carboxylase activity"/>
    <property type="evidence" value="ECO:0007669"/>
    <property type="project" value="InterPro"/>
</dbReference>
<dbReference type="PROSITE" id="PS50980">
    <property type="entry name" value="COA_CT_NTER"/>
    <property type="match status" value="1"/>
</dbReference>
<evidence type="ECO:0000259" key="8">
    <source>
        <dbReference type="PROSITE" id="PS50980"/>
    </source>
</evidence>
<dbReference type="EMBL" id="MW233589">
    <property type="protein sequence ID" value="QSJ55409.1"/>
    <property type="molecule type" value="Genomic_DNA"/>
</dbReference>
<dbReference type="GeneID" id="67785845"/>
<dbReference type="GO" id="GO:0009570">
    <property type="term" value="C:chloroplast stroma"/>
    <property type="evidence" value="ECO:0007669"/>
    <property type="project" value="UniProtKB-SubCell"/>
</dbReference>
<feature type="binding site" evidence="7">
    <location>
        <position position="205"/>
    </location>
    <ligand>
        <name>Zn(2+)</name>
        <dbReference type="ChEBI" id="CHEBI:29105"/>
    </ligand>
</feature>
<protein>
    <recommendedName>
        <fullName evidence="7">Acetyl-coenzyme A carboxylase carboxyl transferase subunit beta, chloroplastic</fullName>
        <shortName evidence="7">ACCase subunit beta</shortName>
        <shortName evidence="7">Acetyl-CoA carboxylase carboxyltransferase subunit beta</shortName>
        <ecNumber evidence="7">2.1.3.15</ecNumber>
    </recommendedName>
</protein>
<organism evidence="9">
    <name type="scientific">Salvadora persica</name>
    <name type="common">Toothbrush tree</name>
    <dbReference type="NCBI Taxonomy" id="4326"/>
    <lineage>
        <taxon>Eukaryota</taxon>
        <taxon>Viridiplantae</taxon>
        <taxon>Streptophyta</taxon>
        <taxon>Embryophyta</taxon>
        <taxon>Tracheophyta</taxon>
        <taxon>Spermatophyta</taxon>
        <taxon>Magnoliopsida</taxon>
        <taxon>eudicotyledons</taxon>
        <taxon>Gunneridae</taxon>
        <taxon>Pentapetalae</taxon>
        <taxon>rosids</taxon>
        <taxon>malvids</taxon>
        <taxon>Brassicales</taxon>
        <taxon>Salvadoraceae</taxon>
        <taxon>Salvadora</taxon>
    </lineage>
</organism>
<comment type="subunit">
    <text evidence="7">Acetyl-CoA carboxylase is a heterohexamer composed of biotin carboxyl carrier protein, biotin carboxylase and two subunits each of ACCase subunit alpha and ACCase plastid-coded subunit beta (accD).</text>
</comment>
<evidence type="ECO:0000256" key="7">
    <source>
        <dbReference type="HAMAP-Rule" id="MF_01395"/>
    </source>
</evidence>
<dbReference type="InterPro" id="IPR011762">
    <property type="entry name" value="COA_CT_N"/>
</dbReference>
<dbReference type="RefSeq" id="YP_010174634.1">
    <property type="nucleotide sequence ID" value="NC_057955.1"/>
</dbReference>
<dbReference type="GO" id="GO:0016743">
    <property type="term" value="F:carboxyl- or carbamoyltransferase activity"/>
    <property type="evidence" value="ECO:0007669"/>
    <property type="project" value="UniProtKB-UniRule"/>
</dbReference>
<dbReference type="PANTHER" id="PTHR42995">
    <property type="entry name" value="ACETYL-COENZYME A CARBOXYLASE CARBOXYL TRANSFERASE SUBUNIT BETA, CHLOROPLASTIC"/>
    <property type="match status" value="1"/>
</dbReference>
<dbReference type="PRINTS" id="PR01070">
    <property type="entry name" value="ACCCTRFRASEB"/>
</dbReference>
<dbReference type="GO" id="GO:0008270">
    <property type="term" value="F:zinc ion binding"/>
    <property type="evidence" value="ECO:0007669"/>
    <property type="project" value="UniProtKB-UniRule"/>
</dbReference>
<evidence type="ECO:0000256" key="4">
    <source>
        <dbReference type="ARBA" id="ARBA00022771"/>
    </source>
</evidence>
<keyword evidence="7" id="KW-0275">Fatty acid biosynthesis</keyword>
<comment type="similarity">
    <text evidence="7">Belongs to the AccD/PCCB family.</text>
</comment>
<evidence type="ECO:0000256" key="3">
    <source>
        <dbReference type="ARBA" id="ARBA00022741"/>
    </source>
</evidence>
<comment type="function">
    <text evidence="7">Component of the acetyl coenzyme A carboxylase (ACC) complex. Biotin carboxylase (BC) catalyzes the carboxylation of biotin on its carrier protein (BCCP) and then the CO(2) group is transferred by the transcarboxylase to acetyl-CoA to form malonyl-CoA.</text>
</comment>
<feature type="zinc finger region" description="C4-type" evidence="7">
    <location>
        <begin position="183"/>
        <end position="205"/>
    </location>
</feature>
<evidence type="ECO:0000313" key="9">
    <source>
        <dbReference type="EMBL" id="QSJ55409.1"/>
    </source>
</evidence>
<keyword evidence="5 7" id="KW-0862">Zinc</keyword>
<evidence type="ECO:0000256" key="2">
    <source>
        <dbReference type="ARBA" id="ARBA00022679"/>
    </source>
</evidence>
<sequence>MDSFGPVENSEDRVLNDPDNPIHGWCKRSSYYSKVDHLVGAKDIRNFIADDTFLVRDSNRDSYSIYFAIENQRFEIDNDYSFLSELENFFYSYCNFSYLNKNTRSKNDDDLHYHPYINDDDLHYHPYINSCIDSYFHSHVCIDNSILSLSKNEDRTPFQNGSDLTRKGGSTNLERYSHLWIQCENCYALIYKKFFRFKMNICEQCGYYLKMSSSDRIEFSIDPGTWNPMDEDMVSIDPIEFDSQEEPYQKRIDSYQDQTGLTDAVQTGTGQLNGIPIALGVMDFHFMGGSMGSVVGEKITRLIEYATNKSLPLILVCASGGARMQEGSLSLMQMAKISSVLYNYQSNKKLFYVSILTSPTTGGVTASFGMLGDIIIAEPNAYIAFAGKRVIEQTLNKAVPEGSQGAECLFHNGLLDLIVPRTLLKGVLSELFQLHAFFPLNQNSIK</sequence>
<dbReference type="Gene3D" id="3.90.226.10">
    <property type="entry name" value="2-enoyl-CoA Hydratase, Chain A, domain 1"/>
    <property type="match status" value="1"/>
</dbReference>
<dbReference type="InterPro" id="IPR029045">
    <property type="entry name" value="ClpP/crotonase-like_dom_sf"/>
</dbReference>
<proteinExistence type="inferred from homology"/>
<dbReference type="NCBIfam" id="TIGR00515">
    <property type="entry name" value="accD"/>
    <property type="match status" value="1"/>
</dbReference>
<name>A0A898NSV5_SALPE</name>
<dbReference type="GO" id="GO:2001295">
    <property type="term" value="P:malonyl-CoA biosynthetic process"/>
    <property type="evidence" value="ECO:0007669"/>
    <property type="project" value="UniProtKB-UniRule"/>
</dbReference>
<keyword evidence="4 7" id="KW-0863">Zinc-finger</keyword>
<dbReference type="EC" id="2.1.3.15" evidence="7"/>
<keyword evidence="7" id="KW-0444">Lipid biosynthesis</keyword>
<dbReference type="PANTHER" id="PTHR42995:SF5">
    <property type="entry name" value="ACETYL-COENZYME A CARBOXYLASE CARBOXYL TRANSFERASE SUBUNIT BETA, CHLOROPLASTIC"/>
    <property type="match status" value="1"/>
</dbReference>
<dbReference type="AlphaFoldDB" id="A0A898NSV5"/>
<keyword evidence="6 7" id="KW-0067">ATP-binding</keyword>
<comment type="pathway">
    <text evidence="7">Lipid metabolism; malonyl-CoA biosynthesis; malonyl-CoA from acetyl-CoA: step 1/1.</text>
</comment>
<dbReference type="Pfam" id="PF01039">
    <property type="entry name" value="Carboxyl_trans"/>
    <property type="match status" value="1"/>
</dbReference>
<dbReference type="HAMAP" id="MF_01395">
    <property type="entry name" value="AcetylCoA_CT_beta"/>
    <property type="match status" value="1"/>
</dbReference>
<comment type="subcellular location">
    <subcellularLocation>
        <location evidence="7">Plastid</location>
        <location evidence="7">Chloroplast stroma</location>
    </subcellularLocation>
</comment>